<reference evidence="1 3" key="1">
    <citation type="submission" date="2017-11" db="EMBL/GenBank/DDBJ databases">
        <title>The genome of Rhizophagus clarus HR1 reveals common genetic basis of auxotrophy among arbuscular mycorrhizal fungi.</title>
        <authorList>
            <person name="Kobayashi Y."/>
        </authorList>
    </citation>
    <scope>NUCLEOTIDE SEQUENCE [LARGE SCALE GENOMIC DNA]</scope>
    <source>
        <strain evidence="1 3">HR1</strain>
    </source>
</reference>
<comment type="caution">
    <text evidence="1">The sequence shown here is derived from an EMBL/GenBank/DDBJ whole genome shotgun (WGS) entry which is preliminary data.</text>
</comment>
<evidence type="ECO:0000313" key="1">
    <source>
        <dbReference type="EMBL" id="GBC01258.1"/>
    </source>
</evidence>
<evidence type="ECO:0000313" key="3">
    <source>
        <dbReference type="Proteomes" id="UP000247702"/>
    </source>
</evidence>
<dbReference type="Gene3D" id="3.80.10.10">
    <property type="entry name" value="Ribonuclease Inhibitor"/>
    <property type="match status" value="1"/>
</dbReference>
<dbReference type="InterPro" id="IPR032675">
    <property type="entry name" value="LRR_dom_sf"/>
</dbReference>
<gene>
    <name evidence="2" type="ORF">RCL2_001152800</name>
    <name evidence="1" type="ORF">RclHR1_04110010</name>
</gene>
<evidence type="ECO:0000313" key="2">
    <source>
        <dbReference type="EMBL" id="GES84411.1"/>
    </source>
</evidence>
<keyword evidence="3" id="KW-1185">Reference proteome</keyword>
<proteinExistence type="predicted"/>
<sequence>MAQSPPNEILQEIFKYIVNDIDHLHSCLLVNKIWSSNVVPILWNRPFHLLLLRNNHLSHQIISTYLSCLDKEERSKLDLNGITRSLSSSSSCSSDSSPSSFNFDFPLPSSYSVIPSHPPTYNYPSFLRHLSYFSFVASIQEWCAVHNNWNPYAIRKIVQALFRLFAKFSPSLETLVFVMDMDNITNGLMLFDDNYHNFNVPLGSINSNLVSKRNLSILRESIVRNWISHIKEIELAGDFVIDQNFPVLLTICKDLKKMEIRLPEFEYDEDGKHYDSSVEMSARFIELQRDLKHFTLRESHYPKAIGAALLRQKSSLRHVEFIDTVFDEWCPLDWIPYCKRLESLTFIDSEMLITKILTPLRLSPLTQLKSLTFKEDPVPIDILETLIHSSNINLREIVFGWPEDCKQDGYSFILNSISNFCPNLTKLAAAIGRNEIPELFLILNNCKFLQCLEIYGNGCLLDVNEILPELGKYLPSTLGELDVGARWRFRSDVLARFFENSKHVPLYKFVIQICDFINEEHLRVIVRHSMNSLKHFTFWDKIFPVTQEGMVKASEWLRKSVS</sequence>
<dbReference type="EMBL" id="BLAL01000080">
    <property type="protein sequence ID" value="GES84411.1"/>
    <property type="molecule type" value="Genomic_DNA"/>
</dbReference>
<dbReference type="OrthoDB" id="2326825at2759"/>
<dbReference type="Proteomes" id="UP000615446">
    <property type="component" value="Unassembled WGS sequence"/>
</dbReference>
<evidence type="ECO:0008006" key="4">
    <source>
        <dbReference type="Google" id="ProtNLM"/>
    </source>
</evidence>
<protein>
    <recommendedName>
        <fullName evidence="4">F-box domain-containing protein</fullName>
    </recommendedName>
</protein>
<accession>A0A2Z6RF39</accession>
<dbReference type="AlphaFoldDB" id="A0A2Z6RF39"/>
<dbReference type="Proteomes" id="UP000247702">
    <property type="component" value="Unassembled WGS sequence"/>
</dbReference>
<reference evidence="2" key="2">
    <citation type="submission" date="2019-10" db="EMBL/GenBank/DDBJ databases">
        <title>Conservation and host-specific expression of non-tandemly repeated heterogenous ribosome RNA gene in arbuscular mycorrhizal fungi.</title>
        <authorList>
            <person name="Maeda T."/>
            <person name="Kobayashi Y."/>
            <person name="Nakagawa T."/>
            <person name="Ezawa T."/>
            <person name="Yamaguchi K."/>
            <person name="Bino T."/>
            <person name="Nishimoto Y."/>
            <person name="Shigenobu S."/>
            <person name="Kawaguchi M."/>
        </authorList>
    </citation>
    <scope>NUCLEOTIDE SEQUENCE</scope>
    <source>
        <strain evidence="2">HR1</strain>
    </source>
</reference>
<organism evidence="1 3">
    <name type="scientific">Rhizophagus clarus</name>
    <dbReference type="NCBI Taxonomy" id="94130"/>
    <lineage>
        <taxon>Eukaryota</taxon>
        <taxon>Fungi</taxon>
        <taxon>Fungi incertae sedis</taxon>
        <taxon>Mucoromycota</taxon>
        <taxon>Glomeromycotina</taxon>
        <taxon>Glomeromycetes</taxon>
        <taxon>Glomerales</taxon>
        <taxon>Glomeraceae</taxon>
        <taxon>Rhizophagus</taxon>
    </lineage>
</organism>
<name>A0A2Z6RF39_9GLOM</name>
<dbReference type="EMBL" id="BEXD01003458">
    <property type="protein sequence ID" value="GBC01258.1"/>
    <property type="molecule type" value="Genomic_DNA"/>
</dbReference>
<dbReference type="SUPFAM" id="SSF52047">
    <property type="entry name" value="RNI-like"/>
    <property type="match status" value="1"/>
</dbReference>